<reference evidence="4" key="1">
    <citation type="journal article" date="2023" name="Plant J.">
        <title>The genome of the king protea, Protea cynaroides.</title>
        <authorList>
            <person name="Chang J."/>
            <person name="Duong T.A."/>
            <person name="Schoeman C."/>
            <person name="Ma X."/>
            <person name="Roodt D."/>
            <person name="Barker N."/>
            <person name="Li Z."/>
            <person name="Van de Peer Y."/>
            <person name="Mizrachi E."/>
        </authorList>
    </citation>
    <scope>NUCLEOTIDE SEQUENCE</scope>
    <source>
        <tissue evidence="4">Young leaves</tissue>
    </source>
</reference>
<organism evidence="4 5">
    <name type="scientific">Protea cynaroides</name>
    <dbReference type="NCBI Taxonomy" id="273540"/>
    <lineage>
        <taxon>Eukaryota</taxon>
        <taxon>Viridiplantae</taxon>
        <taxon>Streptophyta</taxon>
        <taxon>Embryophyta</taxon>
        <taxon>Tracheophyta</taxon>
        <taxon>Spermatophyta</taxon>
        <taxon>Magnoliopsida</taxon>
        <taxon>Proteales</taxon>
        <taxon>Proteaceae</taxon>
        <taxon>Protea</taxon>
    </lineage>
</organism>
<comment type="caution">
    <text evidence="4">The sequence shown here is derived from an EMBL/GenBank/DDBJ whole genome shotgun (WGS) entry which is preliminary data.</text>
</comment>
<protein>
    <recommendedName>
        <fullName evidence="6">L10-interacting MYB domain-containing protein</fullName>
    </recommendedName>
</protein>
<dbReference type="OrthoDB" id="1937145at2759"/>
<feature type="domain" description="Myb/SANT-like" evidence="2">
    <location>
        <begin position="265"/>
        <end position="359"/>
    </location>
</feature>
<dbReference type="Proteomes" id="UP001141806">
    <property type="component" value="Unassembled WGS sequence"/>
</dbReference>
<name>A0A9Q0GRE9_9MAGN</name>
<evidence type="ECO:0000313" key="5">
    <source>
        <dbReference type="Proteomes" id="UP001141806"/>
    </source>
</evidence>
<dbReference type="Pfam" id="PF12776">
    <property type="entry name" value="Myb_DNA-bind_3"/>
    <property type="match status" value="3"/>
</dbReference>
<gene>
    <name evidence="4" type="ORF">NE237_028987</name>
</gene>
<evidence type="ECO:0000313" key="4">
    <source>
        <dbReference type="EMBL" id="KAJ4952155.1"/>
    </source>
</evidence>
<evidence type="ECO:0008006" key="6">
    <source>
        <dbReference type="Google" id="ProtNLM"/>
    </source>
</evidence>
<dbReference type="InterPro" id="IPR056253">
    <property type="entry name" value="At2g29880-like_C"/>
</dbReference>
<proteinExistence type="predicted"/>
<feature type="compositionally biased region" description="Basic and acidic residues" evidence="1">
    <location>
        <begin position="108"/>
        <end position="119"/>
    </location>
</feature>
<feature type="region of interest" description="Disordered" evidence="1">
    <location>
        <begin position="101"/>
        <end position="140"/>
    </location>
</feature>
<dbReference type="AlphaFoldDB" id="A0A9Q0GRE9"/>
<accession>A0A9Q0GRE9</accession>
<dbReference type="Pfam" id="PF24769">
    <property type="entry name" value="At2g29880_C"/>
    <property type="match status" value="1"/>
</dbReference>
<feature type="domain" description="Myb/SANT-like" evidence="2">
    <location>
        <begin position="644"/>
        <end position="738"/>
    </location>
</feature>
<keyword evidence="5" id="KW-1185">Reference proteome</keyword>
<feature type="domain" description="At2g29880-like C-terminal" evidence="3">
    <location>
        <begin position="881"/>
        <end position="927"/>
    </location>
</feature>
<evidence type="ECO:0000256" key="1">
    <source>
        <dbReference type="SAM" id="MobiDB-lite"/>
    </source>
</evidence>
<dbReference type="PANTHER" id="PTHR46929:SF33">
    <property type="entry name" value="L10-INTERACTING MYB DOMAIN-CONTAINING PROTEIN-LIKE ISOFORM X1"/>
    <property type="match status" value="1"/>
</dbReference>
<evidence type="ECO:0000259" key="2">
    <source>
        <dbReference type="Pfam" id="PF12776"/>
    </source>
</evidence>
<dbReference type="EMBL" id="JAMYWD010000012">
    <property type="protein sequence ID" value="KAJ4952155.1"/>
    <property type="molecule type" value="Genomic_DNA"/>
</dbReference>
<feature type="domain" description="Myb/SANT-like" evidence="2">
    <location>
        <begin position="455"/>
        <end position="549"/>
    </location>
</feature>
<dbReference type="InterPro" id="IPR024752">
    <property type="entry name" value="Myb/SANT-like_dom"/>
</dbReference>
<evidence type="ECO:0000259" key="3">
    <source>
        <dbReference type="Pfam" id="PF24769"/>
    </source>
</evidence>
<dbReference type="PANTHER" id="PTHR46929">
    <property type="entry name" value="EXPRESSED PROTEIN"/>
    <property type="match status" value="1"/>
</dbReference>
<sequence length="930" mass="105518">MLQLRWRQFPSSVSLLPFCLCNSGSGSDSATQLDGRLIVTGKRNGKTDGTLYSSFRSKNGRLEKVKSEDNIVLPYEGGMQNGCTLETSTGMEQEMGPFTVQQEESLTSDEKNDKVEQARSDSNALMPDEGSLQNDRIPESEIGIKPEIEPSTAQDEVFLFCDNQNDKVKLFGNEVDLLGPNGSLQDDCTPKGQTGMEHQGESSGVLQEVYLQTDDDNDKDELVGSVDNTMIPDEGSWPNDYTLESWTEGNDNQAPPSTDRLRTIWTPAMNHYFIDIMIEQVRKGYKIRNTFQKKSWEDMVASFNRKFVGLQVDKEILRNRSKKLRLQHNALKTLIDHNGFQWDETRKMVTADDCVWNEYLKAHPGAQSYRRKSFPNFSDLSAIFGSETADGRCEGSGQDVKTAYSTPVMEGVVTKNLQSPAILSGHKDQSMVRSSQFVDGMDLQFPSSSERSRTNWTPTMDRYFIDIMIEQVQKGYKNGNIFRKKAWEDMVVLFNAKFGFQLDKEVLRNRHKKLRLQYNAIKTLLDHGGFCWDETRQMVTAEDKVWDDYLKVHPEARSYRTKTLLNYKDLCIIYGNETANGTVNYVVHDVNLDSSLALTIPGVPGGLQSSAVSVAHGDPGVVRSSQFEGMDEQDPPITDRLKTKWTPPMDRYFIDLMMDQVNRGYKVGNAFRKEAWAHMLALFNARFGLGSDKEALRNRYRKLRMQYNALKTLLDHGGFRWDETRQMVTADDNVWDDYLKAHPEARSYRTKTVPNYNDLCVIYGHPTIDGRQSCSGHDVNHDNTPGMEIEVWEDPISPISAGYGDPFIDTQESSSQSDEAMDISNQRDKRPFALLSTLESSRKMPRLSNQSMVDALREMAIAVTSLASKKENDSSNTLENVVNALKAVPDIDEDLFLDACDLLEDEQKAKMFLALDATIRKKWLMRKLRP</sequence>